<evidence type="ECO:0000259" key="3">
    <source>
        <dbReference type="PROSITE" id="PS51123"/>
    </source>
</evidence>
<dbReference type="Gene3D" id="3.30.1330.60">
    <property type="entry name" value="OmpA-like domain"/>
    <property type="match status" value="1"/>
</dbReference>
<dbReference type="InterPro" id="IPR036737">
    <property type="entry name" value="OmpA-like_sf"/>
</dbReference>
<accession>E4RPJ9</accession>
<dbReference type="RefSeq" id="WP_013405126.1">
    <property type="nucleotide sequence ID" value="NC_014654.1"/>
</dbReference>
<feature type="region of interest" description="Disordered" evidence="2">
    <location>
        <begin position="1"/>
        <end position="46"/>
    </location>
</feature>
<dbReference type="OrthoDB" id="9815217at2"/>
<sequence length="46" mass="5303">MEFLVNNHNIDENRLQPYGVGPLAPQATNETEEGRQQNRRVELVKP</sequence>
<evidence type="ECO:0000256" key="2">
    <source>
        <dbReference type="SAM" id="MobiDB-lite"/>
    </source>
</evidence>
<dbReference type="PROSITE" id="PS51123">
    <property type="entry name" value="OMPA_2"/>
    <property type="match status" value="1"/>
</dbReference>
<dbReference type="EMBL" id="CP002304">
    <property type="protein sequence ID" value="ADQ14022.1"/>
    <property type="molecule type" value="Genomic_DNA"/>
</dbReference>
<protein>
    <submittedName>
        <fullName evidence="4">OmpA/MotB domain protein</fullName>
    </submittedName>
</protein>
<dbReference type="SUPFAM" id="SSF103088">
    <property type="entry name" value="OmpA-like"/>
    <property type="match status" value="1"/>
</dbReference>
<feature type="domain" description="OmpA-like" evidence="3">
    <location>
        <begin position="1"/>
        <end position="46"/>
    </location>
</feature>
<keyword evidence="1" id="KW-0472">Membrane</keyword>
<dbReference type="InterPro" id="IPR006665">
    <property type="entry name" value="OmpA-like"/>
</dbReference>
<reference evidence="4 5" key="2">
    <citation type="journal article" date="2011" name="J. Bacteriol.">
        <title>Complete Genome Sequence of the Haloalkaliphilic, Hydrogen Producing Halanaerobium hydrogenoformans.</title>
        <authorList>
            <person name="Brown S.D."/>
            <person name="Begemann M.B."/>
            <person name="Mormile M.R."/>
            <person name="Wall J.D."/>
            <person name="Han C.S."/>
            <person name="Goodwin L.A."/>
            <person name="Pitluck S."/>
            <person name="Land M.L."/>
            <person name="Hauser L.J."/>
            <person name="Elias D.A."/>
        </authorList>
    </citation>
    <scope>NUCLEOTIDE SEQUENCE [LARGE SCALE GENOMIC DNA]</scope>
    <source>
        <strain evidence="5">sapolanicus</strain>
    </source>
</reference>
<feature type="compositionally biased region" description="Basic and acidic residues" evidence="2">
    <location>
        <begin position="32"/>
        <end position="46"/>
    </location>
</feature>
<organism evidence="4 5">
    <name type="scientific">Halanaerobium hydrogeniformans</name>
    <name type="common">Halanaerobium sp. (strain sapolanicus)</name>
    <dbReference type="NCBI Taxonomy" id="656519"/>
    <lineage>
        <taxon>Bacteria</taxon>
        <taxon>Bacillati</taxon>
        <taxon>Bacillota</taxon>
        <taxon>Clostridia</taxon>
        <taxon>Halanaerobiales</taxon>
        <taxon>Halanaerobiaceae</taxon>
        <taxon>Halanaerobium</taxon>
    </lineage>
</organism>
<dbReference type="HOGENOM" id="CLU_3184386_0_0_9"/>
<dbReference type="GO" id="GO:0016020">
    <property type="term" value="C:membrane"/>
    <property type="evidence" value="ECO:0007669"/>
    <property type="project" value="UniProtKB-UniRule"/>
</dbReference>
<dbReference type="STRING" id="656519.Halsa_0557"/>
<dbReference type="eggNOG" id="COG1360">
    <property type="taxonomic scope" value="Bacteria"/>
</dbReference>
<proteinExistence type="predicted"/>
<keyword evidence="5" id="KW-1185">Reference proteome</keyword>
<dbReference type="Proteomes" id="UP000007434">
    <property type="component" value="Chromosome"/>
</dbReference>
<reference evidence="4 5" key="1">
    <citation type="submission" date="2010-11" db="EMBL/GenBank/DDBJ databases">
        <title>Complete sequence of Halanaerobium sp. sapolanicus.</title>
        <authorList>
            <consortium name="US DOE Joint Genome Institute"/>
            <person name="Lucas S."/>
            <person name="Copeland A."/>
            <person name="Lapidus A."/>
            <person name="Cheng J.-F."/>
            <person name="Bruce D."/>
            <person name="Goodwin L."/>
            <person name="Pitluck S."/>
            <person name="Davenport K."/>
            <person name="Detter J.C."/>
            <person name="Han C."/>
            <person name="Tapia R."/>
            <person name="Land M."/>
            <person name="Hauser L."/>
            <person name="Jeffries C."/>
            <person name="Kyrpides N."/>
            <person name="Ivanova N."/>
            <person name="Mikhailova N."/>
            <person name="Begemann M.B."/>
            <person name="Mormile M.R."/>
            <person name="Wall J.D."/>
            <person name="Elias D.A."/>
            <person name="Woyke T."/>
        </authorList>
    </citation>
    <scope>NUCLEOTIDE SEQUENCE [LARGE SCALE GENOMIC DNA]</scope>
    <source>
        <strain evidence="5">sapolanicus</strain>
    </source>
</reference>
<evidence type="ECO:0000313" key="5">
    <source>
        <dbReference type="Proteomes" id="UP000007434"/>
    </source>
</evidence>
<dbReference type="AlphaFoldDB" id="E4RPJ9"/>
<dbReference type="KEGG" id="has:Halsa_0557"/>
<name>E4RPJ9_HALHG</name>
<gene>
    <name evidence="4" type="ordered locus">Halsa_0557</name>
</gene>
<evidence type="ECO:0000256" key="1">
    <source>
        <dbReference type="PROSITE-ProRule" id="PRU00473"/>
    </source>
</evidence>
<evidence type="ECO:0000313" key="4">
    <source>
        <dbReference type="EMBL" id="ADQ14022.1"/>
    </source>
</evidence>